<dbReference type="SUPFAM" id="SSF52540">
    <property type="entry name" value="P-loop containing nucleoside triphosphate hydrolases"/>
    <property type="match status" value="2"/>
</dbReference>
<proteinExistence type="predicted"/>
<dbReference type="SMART" id="SM00382">
    <property type="entry name" value="AAA"/>
    <property type="match status" value="2"/>
</dbReference>
<dbReference type="Gene3D" id="1.10.8.430">
    <property type="entry name" value="Helical domain of apoptotic protease-activating factors"/>
    <property type="match status" value="2"/>
</dbReference>
<dbReference type="InterPro" id="IPR000157">
    <property type="entry name" value="TIR_dom"/>
</dbReference>
<dbReference type="Pfam" id="PF01582">
    <property type="entry name" value="TIR"/>
    <property type="match status" value="2"/>
</dbReference>
<evidence type="ECO:0000256" key="3">
    <source>
        <dbReference type="ARBA" id="ARBA00022821"/>
    </source>
</evidence>
<reference evidence="7" key="1">
    <citation type="submission" date="2023-10" db="EMBL/GenBank/DDBJ databases">
        <title>Chromosome-level genome of the transformable northern wattle, Acacia crassicarpa.</title>
        <authorList>
            <person name="Massaro I."/>
            <person name="Sinha N.R."/>
            <person name="Poethig S."/>
            <person name="Leichty A.R."/>
        </authorList>
    </citation>
    <scope>NUCLEOTIDE SEQUENCE</scope>
    <source>
        <strain evidence="7">Acra3RX</strain>
        <tissue evidence="7">Leaf</tissue>
    </source>
</reference>
<dbReference type="FunFam" id="3.40.50.10140:FF:000007">
    <property type="entry name" value="Disease resistance protein (TIR-NBS-LRR class)"/>
    <property type="match status" value="2"/>
</dbReference>
<keyword evidence="4" id="KW-0520">NAD</keyword>
<dbReference type="Gene3D" id="3.40.50.300">
    <property type="entry name" value="P-loop containing nucleotide triphosphate hydrolases"/>
    <property type="match status" value="2"/>
</dbReference>
<dbReference type="InterPro" id="IPR027417">
    <property type="entry name" value="P-loop_NTPase"/>
</dbReference>
<dbReference type="InterPro" id="IPR058192">
    <property type="entry name" value="WHD_ROQ1-like"/>
</dbReference>
<organism evidence="7 8">
    <name type="scientific">Acacia crassicarpa</name>
    <name type="common">northern wattle</name>
    <dbReference type="NCBI Taxonomy" id="499986"/>
    <lineage>
        <taxon>Eukaryota</taxon>
        <taxon>Viridiplantae</taxon>
        <taxon>Streptophyta</taxon>
        <taxon>Embryophyta</taxon>
        <taxon>Tracheophyta</taxon>
        <taxon>Spermatophyta</taxon>
        <taxon>Magnoliopsida</taxon>
        <taxon>eudicotyledons</taxon>
        <taxon>Gunneridae</taxon>
        <taxon>Pentapetalae</taxon>
        <taxon>rosids</taxon>
        <taxon>fabids</taxon>
        <taxon>Fabales</taxon>
        <taxon>Fabaceae</taxon>
        <taxon>Caesalpinioideae</taxon>
        <taxon>mimosoid clade</taxon>
        <taxon>Acacieae</taxon>
        <taxon>Acacia</taxon>
    </lineage>
</organism>
<dbReference type="InterPro" id="IPR044974">
    <property type="entry name" value="Disease_R_plants"/>
</dbReference>
<dbReference type="InterPro" id="IPR042197">
    <property type="entry name" value="Apaf_helical"/>
</dbReference>
<dbReference type="Gene3D" id="3.80.10.10">
    <property type="entry name" value="Ribonuclease Inhibitor"/>
    <property type="match status" value="4"/>
</dbReference>
<dbReference type="InterPro" id="IPR003591">
    <property type="entry name" value="Leu-rich_rpt_typical-subtyp"/>
</dbReference>
<evidence type="ECO:0000313" key="7">
    <source>
        <dbReference type="EMBL" id="KAK4278792.1"/>
    </source>
</evidence>
<dbReference type="SMART" id="SM00369">
    <property type="entry name" value="LRR_TYP"/>
    <property type="match status" value="4"/>
</dbReference>
<keyword evidence="3" id="KW-0611">Plant defense</keyword>
<dbReference type="InterPro" id="IPR032675">
    <property type="entry name" value="LRR_dom_sf"/>
</dbReference>
<dbReference type="InterPro" id="IPR003593">
    <property type="entry name" value="AAA+_ATPase"/>
</dbReference>
<dbReference type="Gene3D" id="3.40.50.10140">
    <property type="entry name" value="Toll/interleukin-1 receptor homology (TIR) domain"/>
    <property type="match status" value="2"/>
</dbReference>
<evidence type="ECO:0000256" key="1">
    <source>
        <dbReference type="ARBA" id="ARBA00022614"/>
    </source>
</evidence>
<evidence type="ECO:0000313" key="8">
    <source>
        <dbReference type="Proteomes" id="UP001293593"/>
    </source>
</evidence>
<dbReference type="PANTHER" id="PTHR11017:SF559">
    <property type="entry name" value="DISEASE RESISTANCE PROTEIN CHL1"/>
    <property type="match status" value="1"/>
</dbReference>
<dbReference type="Proteomes" id="UP001293593">
    <property type="component" value="Unassembled WGS sequence"/>
</dbReference>
<dbReference type="InterPro" id="IPR036390">
    <property type="entry name" value="WH_DNA-bd_sf"/>
</dbReference>
<dbReference type="SMART" id="SM00255">
    <property type="entry name" value="TIR"/>
    <property type="match status" value="2"/>
</dbReference>
<evidence type="ECO:0000256" key="4">
    <source>
        <dbReference type="ARBA" id="ARBA00023027"/>
    </source>
</evidence>
<dbReference type="Pfam" id="PF00931">
    <property type="entry name" value="NB-ARC"/>
    <property type="match status" value="2"/>
</dbReference>
<dbReference type="SUPFAM" id="SSF46785">
    <property type="entry name" value="Winged helix' DNA-binding domain"/>
    <property type="match status" value="2"/>
</dbReference>
<feature type="region of interest" description="Disordered" evidence="5">
    <location>
        <begin position="867"/>
        <end position="891"/>
    </location>
</feature>
<dbReference type="SUPFAM" id="SSF52058">
    <property type="entry name" value="L domain-like"/>
    <property type="match status" value="2"/>
</dbReference>
<feature type="domain" description="TIR" evidence="6">
    <location>
        <begin position="896"/>
        <end position="1065"/>
    </location>
</feature>
<name>A0AAE1TAN0_9FABA</name>
<feature type="region of interest" description="Disordered" evidence="5">
    <location>
        <begin position="1"/>
        <end position="33"/>
    </location>
</feature>
<dbReference type="PROSITE" id="PS50104">
    <property type="entry name" value="TIR"/>
    <property type="match status" value="2"/>
</dbReference>
<evidence type="ECO:0000259" key="6">
    <source>
        <dbReference type="PROSITE" id="PS50104"/>
    </source>
</evidence>
<feature type="domain" description="TIR" evidence="6">
    <location>
        <begin position="39"/>
        <end position="208"/>
    </location>
</feature>
<dbReference type="InterPro" id="IPR002182">
    <property type="entry name" value="NB-ARC"/>
</dbReference>
<keyword evidence="1" id="KW-0433">Leucine-rich repeat</keyword>
<dbReference type="SUPFAM" id="SSF52200">
    <property type="entry name" value="Toll/Interleukin receptor TIR domain"/>
    <property type="match status" value="2"/>
</dbReference>
<keyword evidence="2" id="KW-0677">Repeat</keyword>
<accession>A0AAE1TAN0</accession>
<dbReference type="GO" id="GO:0043531">
    <property type="term" value="F:ADP binding"/>
    <property type="evidence" value="ECO:0007669"/>
    <property type="project" value="InterPro"/>
</dbReference>
<dbReference type="PANTHER" id="PTHR11017">
    <property type="entry name" value="LEUCINE-RICH REPEAT-CONTAINING PROTEIN"/>
    <property type="match status" value="1"/>
</dbReference>
<keyword evidence="8" id="KW-1185">Reference proteome</keyword>
<dbReference type="GO" id="GO:0007165">
    <property type="term" value="P:signal transduction"/>
    <property type="evidence" value="ECO:0007669"/>
    <property type="project" value="InterPro"/>
</dbReference>
<protein>
    <recommendedName>
        <fullName evidence="6">TIR domain-containing protein</fullName>
    </recommendedName>
</protein>
<dbReference type="GO" id="GO:0006952">
    <property type="term" value="P:defense response"/>
    <property type="evidence" value="ECO:0007669"/>
    <property type="project" value="UniProtKB-KW"/>
</dbReference>
<dbReference type="Pfam" id="PF23282">
    <property type="entry name" value="WHD_ROQ1"/>
    <property type="match status" value="2"/>
</dbReference>
<evidence type="ECO:0000256" key="5">
    <source>
        <dbReference type="SAM" id="MobiDB-lite"/>
    </source>
</evidence>
<dbReference type="PRINTS" id="PR00364">
    <property type="entry name" value="DISEASERSIST"/>
</dbReference>
<dbReference type="EMBL" id="JAWXYG010000003">
    <property type="protein sequence ID" value="KAK4278792.1"/>
    <property type="molecule type" value="Genomic_DNA"/>
</dbReference>
<sequence length="1981" mass="226198">MSLPTTQRIKRKDRTPETSYNVGGESSSTSNTLNSTPPWKYDVFLSFAGKDTRLNFTDHLYEAFIRSGIRCFRDDVDLPKGKDIEYLFQAIRDSLCVVLVISKNYARSTWCFDELQKIIESQNALGRRVFPIFYNVNPADVREQRESFGEAFAEFEEKFKENTTKVQNWRTALSTIGNIDGVDTRGKHEANLIKIIVGAVWTFLSTKLPYFDDNLVGIDSKVADMIPFLEIGLDDKHFVGIWGMGGVGKTTLARVVFEKLSDKFEICCFLEKVKDVLSKEGLFSLQKSLLSSIQIRISGIFNSYIGMQMIRSHLCEKKVLLVLDDIDDMKQLKDLAESPDWFGKGSRIIITTRDRHLLTSFGVERIYEMETMNDDESLQIFSKKAFNKNHPEDEYLQYSRSIVEYAGGLPLALQALGSYLCGRSEEAVWRDALDKLKQINPHKNILEVLKISYDGLDEKEQTVFLDIVCLFKRWEKQEATQILKACDLDPILGIKVLIEKTLLVETKGGTLDMHDLYEDLGWYIIQQKFPNSRLRKFREIKDVLENNKGSGETEAIVMDNYWYGDKIEVHPEAFSNMSRLRLLLLNGPPKVPMGLKKLSDALKFVRWPRFPLEALPLPLDELVHIEMRRSSIKQLWKGIKSLNHLKFINLSESPNFIETPDFSNVQSLRHLCLSRCASLIKVHESLGVLKELVDVDLHGCENLNSLPSKLETNSLRMLDLGGCKNIEKLPEFGEGMKKLSYLDASHTAITNLPESLGSLTGLRWLNLSATGLMNLPTDCFSGLLGLVFLSLAGCERLVSLPRLPPRLEANGCSSMKSSLDEHMLNLATSLDHECHGQTKYVFSHEEPIPRKQYYYWLLEELEDEKEKKRKGRTPKTAYNVGGEPSTSNTHNSSPEWKYDVFLSFAGKDTSLNFTDHLYAAFIRSGIRCFRDDVDLLRGEDINYVFQAIEDSLCAVLVISKNYAKSTWCFDELQKILESQNALGGRVLPIFHNVNPTDVRDQRESFGEALAELEAKFEGDKTKVKKWRTALSDIGRLSGWDTRDKHEADLIQNIVGEVWSFLSTKLPSFGDSLVGIDSKVGDVIQFLEIGLDDKRFVVMWGMGGVGKTTLTRVVFEKLSDKFEICCCLEKVKYALPKGLVSLQKRILSGLQINDLEVNDSHEGVQMIRRHLHEKKVLLVLDDIDDMKQLKDLAESPDWFGKGSRIIITTRDCHLLTSFGVERIYEMKTMNDDESLQIFSKKAFNKNHPEDEYLQYSKSIVEYAGGLPLALQALGSYLCGRSEEAVWRDASDKLKQINPHKNILENILEVLKISYDGLDEKEQTIFLDIVCLFKGWRKEEVTPILKACDLDPILGIKVLIEKTLVVETDGGELDMHDLYEDLGWYIIQQKFPNSRLRKFRDIKDVLETNEGSGETEAIVMDKYWIGDKIKVHPEAFSKMSRLRLLLLNGPLEVPTGLKKLSSALKFVRWLRFPLEALPLPLDELVHIEMPESNMKQLWNGIKSMNHLKFIDLRESPNFIETPDFSNVQSLGHLCLSGCASLVKVHESLGVLKELVEVDLHGCENLNSLPSKLETNSLRMLDLGRCKNVEKLPEFGEDMKKLSYLDASHTAITSLPESLGSLTGLRWLNLCASSLMNLPTDCFSGLFGLVFLSLAGCTRLVSLPRLPPRLIRLEANGCYSMKNSLDEQLLNLVTSLDHECRRQTKYVISDEEEENMPFPCEKYYDSPFKLKDIEVEPEYPLRNFFVVMPSRDKIPSWFDPNIECDIETYECKIEVDVPPNFRASKWSGIVVCLHLKGRDGLISCNSKAPKDYKYNRGAEWLHRIWSLHELDGFCIIVLEFNQKTCWQYLRGGNNSLHIQLSSHDKHGDRGYYHTDGIPKAPYILGYGWRVICKEDIQKWRHPNHFNQFTHRQHTPPSEVKIPSRLLRRVLGYGSSLYDDGYSSVNDHDYSSVNDHDYSSRYDHDYSSGLSALLDYMQNLFSVIP</sequence>
<evidence type="ECO:0000256" key="2">
    <source>
        <dbReference type="ARBA" id="ARBA00022737"/>
    </source>
</evidence>
<comment type="caution">
    <text evidence="7">The sequence shown here is derived from an EMBL/GenBank/DDBJ whole genome shotgun (WGS) entry which is preliminary data.</text>
</comment>
<dbReference type="InterPro" id="IPR035897">
    <property type="entry name" value="Toll_tir_struct_dom_sf"/>
</dbReference>
<gene>
    <name evidence="7" type="ORF">QN277_016591</name>
</gene>